<dbReference type="GO" id="GO:0016491">
    <property type="term" value="F:oxidoreductase activity"/>
    <property type="evidence" value="ECO:0007669"/>
    <property type="project" value="InterPro"/>
</dbReference>
<accession>A0A0E9MUC3</accession>
<dbReference type="STRING" id="1220578.FPE01S_01_01810"/>
<comment type="caution">
    <text evidence="2">The sequence shown here is derived from an EMBL/GenBank/DDBJ whole genome shotgun (WGS) entry which is preliminary data.</text>
</comment>
<dbReference type="PANTHER" id="PTHR43640:SF1">
    <property type="entry name" value="THIOREDOXIN-DEPENDENT PEROXIREDOXIN"/>
    <property type="match status" value="1"/>
</dbReference>
<dbReference type="EMBL" id="BBWV01000001">
    <property type="protein sequence ID" value="GAO41169.1"/>
    <property type="molecule type" value="Genomic_DNA"/>
</dbReference>
<dbReference type="Gene3D" id="3.40.30.10">
    <property type="entry name" value="Glutaredoxin"/>
    <property type="match status" value="1"/>
</dbReference>
<evidence type="ECO:0000259" key="1">
    <source>
        <dbReference type="Pfam" id="PF08534"/>
    </source>
</evidence>
<keyword evidence="3" id="KW-1185">Reference proteome</keyword>
<proteinExistence type="predicted"/>
<dbReference type="Pfam" id="PF08534">
    <property type="entry name" value="Redoxin"/>
    <property type="match status" value="1"/>
</dbReference>
<dbReference type="InterPro" id="IPR013740">
    <property type="entry name" value="Redoxin"/>
</dbReference>
<feature type="domain" description="Redoxin" evidence="1">
    <location>
        <begin position="18"/>
        <end position="110"/>
    </location>
</feature>
<reference evidence="2 3" key="1">
    <citation type="submission" date="2015-04" db="EMBL/GenBank/DDBJ databases">
        <title>Whole genome shotgun sequence of Flavihumibacter petaseus NBRC 106054.</title>
        <authorList>
            <person name="Miyazawa S."/>
            <person name="Hosoyama A."/>
            <person name="Hashimoto M."/>
            <person name="Noguchi M."/>
            <person name="Tsuchikane K."/>
            <person name="Ohji S."/>
            <person name="Yamazoe A."/>
            <person name="Ichikawa N."/>
            <person name="Kimura A."/>
            <person name="Fujita N."/>
        </authorList>
    </citation>
    <scope>NUCLEOTIDE SEQUENCE [LARGE SCALE GENOMIC DNA]</scope>
    <source>
        <strain evidence="2 3">NBRC 106054</strain>
    </source>
</reference>
<organism evidence="2 3">
    <name type="scientific">Flavihumibacter petaseus NBRC 106054</name>
    <dbReference type="NCBI Taxonomy" id="1220578"/>
    <lineage>
        <taxon>Bacteria</taxon>
        <taxon>Pseudomonadati</taxon>
        <taxon>Bacteroidota</taxon>
        <taxon>Chitinophagia</taxon>
        <taxon>Chitinophagales</taxon>
        <taxon>Chitinophagaceae</taxon>
        <taxon>Flavihumibacter</taxon>
    </lineage>
</organism>
<dbReference type="AlphaFoldDB" id="A0A0E9MUC3"/>
<evidence type="ECO:0000313" key="3">
    <source>
        <dbReference type="Proteomes" id="UP000033121"/>
    </source>
</evidence>
<dbReference type="InterPro" id="IPR036249">
    <property type="entry name" value="Thioredoxin-like_sf"/>
</dbReference>
<dbReference type="PANTHER" id="PTHR43640">
    <property type="entry name" value="OS07G0260300 PROTEIN"/>
    <property type="match status" value="1"/>
</dbReference>
<gene>
    <name evidence="2" type="ORF">FPE01S_01_01810</name>
</gene>
<sequence length="165" mass="18599">MQQMKLRIVAGGTGKTLFQDHKAVAFLFLSPDCPLCKNYGVVLQKINDAYSSRVQMIGIIPGAAYSDEEIIGYMTKYHIDFPVVIDPKFKLSSYLKATVTPEAILLDPDGWSLYRGAIDDWVVTLGRKKLRPENEYLKTAIDQYITHQPIQVKQTAPKGCLINEF</sequence>
<dbReference type="Proteomes" id="UP000033121">
    <property type="component" value="Unassembled WGS sequence"/>
</dbReference>
<evidence type="ECO:0000313" key="2">
    <source>
        <dbReference type="EMBL" id="GAO41169.1"/>
    </source>
</evidence>
<name>A0A0E9MUC3_9BACT</name>
<protein>
    <recommendedName>
        <fullName evidence="1">Redoxin domain-containing protein</fullName>
    </recommendedName>
</protein>
<dbReference type="InterPro" id="IPR047262">
    <property type="entry name" value="PRX-like1"/>
</dbReference>
<dbReference type="SUPFAM" id="SSF52833">
    <property type="entry name" value="Thioredoxin-like"/>
    <property type="match status" value="1"/>
</dbReference>